<comment type="caution">
    <text evidence="2">The sequence shown here is derived from an EMBL/GenBank/DDBJ whole genome shotgun (WGS) entry which is preliminary data.</text>
</comment>
<organism evidence="2 3">
    <name type="scientific">Crotalaria pallida</name>
    <name type="common">Smooth rattlebox</name>
    <name type="synonym">Crotalaria striata</name>
    <dbReference type="NCBI Taxonomy" id="3830"/>
    <lineage>
        <taxon>Eukaryota</taxon>
        <taxon>Viridiplantae</taxon>
        <taxon>Streptophyta</taxon>
        <taxon>Embryophyta</taxon>
        <taxon>Tracheophyta</taxon>
        <taxon>Spermatophyta</taxon>
        <taxon>Magnoliopsida</taxon>
        <taxon>eudicotyledons</taxon>
        <taxon>Gunneridae</taxon>
        <taxon>Pentapetalae</taxon>
        <taxon>rosids</taxon>
        <taxon>fabids</taxon>
        <taxon>Fabales</taxon>
        <taxon>Fabaceae</taxon>
        <taxon>Papilionoideae</taxon>
        <taxon>50 kb inversion clade</taxon>
        <taxon>genistoids sensu lato</taxon>
        <taxon>core genistoids</taxon>
        <taxon>Crotalarieae</taxon>
        <taxon>Crotalaria</taxon>
    </lineage>
</organism>
<dbReference type="AlphaFoldDB" id="A0AAN9P2D9"/>
<protein>
    <submittedName>
        <fullName evidence="2">Uncharacterized protein</fullName>
    </submittedName>
</protein>
<reference evidence="2 3" key="1">
    <citation type="submission" date="2024-01" db="EMBL/GenBank/DDBJ databases">
        <title>The genomes of 5 underutilized Papilionoideae crops provide insights into root nodulation and disease resistanc.</title>
        <authorList>
            <person name="Yuan L."/>
        </authorList>
    </citation>
    <scope>NUCLEOTIDE SEQUENCE [LARGE SCALE GENOMIC DNA]</scope>
    <source>
        <strain evidence="2">ZHUSHIDOU_FW_LH</strain>
        <tissue evidence="2">Leaf</tissue>
    </source>
</reference>
<accession>A0AAN9P2D9</accession>
<feature type="region of interest" description="Disordered" evidence="1">
    <location>
        <begin position="42"/>
        <end position="109"/>
    </location>
</feature>
<proteinExistence type="predicted"/>
<keyword evidence="3" id="KW-1185">Reference proteome</keyword>
<evidence type="ECO:0000313" key="2">
    <source>
        <dbReference type="EMBL" id="KAK7283998.1"/>
    </source>
</evidence>
<evidence type="ECO:0000313" key="3">
    <source>
        <dbReference type="Proteomes" id="UP001372338"/>
    </source>
</evidence>
<sequence length="109" mass="12430">MVRIICSFTHHPSLHVLLKPKSDHPLTPMVRIHRRFYHHRLHPSHHSSPIQHANQHHQVQPLPPLMSSPPHYSRKPYKREGDSGVACIDSLAPSNGMHSHFSVIVDGES</sequence>
<evidence type="ECO:0000256" key="1">
    <source>
        <dbReference type="SAM" id="MobiDB-lite"/>
    </source>
</evidence>
<gene>
    <name evidence="2" type="ORF">RIF29_13749</name>
</gene>
<name>A0AAN9P2D9_CROPI</name>
<dbReference type="Proteomes" id="UP001372338">
    <property type="component" value="Unassembled WGS sequence"/>
</dbReference>
<dbReference type="EMBL" id="JAYWIO010000002">
    <property type="protein sequence ID" value="KAK7283998.1"/>
    <property type="molecule type" value="Genomic_DNA"/>
</dbReference>